<evidence type="ECO:0000313" key="3">
    <source>
        <dbReference type="Proteomes" id="UP000275267"/>
    </source>
</evidence>
<organism evidence="2 3">
    <name type="scientific">Panicum miliaceum</name>
    <name type="common">Proso millet</name>
    <name type="synonym">Broomcorn millet</name>
    <dbReference type="NCBI Taxonomy" id="4540"/>
    <lineage>
        <taxon>Eukaryota</taxon>
        <taxon>Viridiplantae</taxon>
        <taxon>Streptophyta</taxon>
        <taxon>Embryophyta</taxon>
        <taxon>Tracheophyta</taxon>
        <taxon>Spermatophyta</taxon>
        <taxon>Magnoliopsida</taxon>
        <taxon>Liliopsida</taxon>
        <taxon>Poales</taxon>
        <taxon>Poaceae</taxon>
        <taxon>PACMAD clade</taxon>
        <taxon>Panicoideae</taxon>
        <taxon>Panicodae</taxon>
        <taxon>Paniceae</taxon>
        <taxon>Panicinae</taxon>
        <taxon>Panicum</taxon>
        <taxon>Panicum sect. Panicum</taxon>
    </lineage>
</organism>
<feature type="compositionally biased region" description="Basic and acidic residues" evidence="1">
    <location>
        <begin position="115"/>
        <end position="129"/>
    </location>
</feature>
<dbReference type="OrthoDB" id="10672298at2759"/>
<gene>
    <name evidence="2" type="ORF">C2845_PM09G10790</name>
</gene>
<dbReference type="EMBL" id="PQIB02000006">
    <property type="protein sequence ID" value="RLN11593.1"/>
    <property type="molecule type" value="Genomic_DNA"/>
</dbReference>
<evidence type="ECO:0000256" key="1">
    <source>
        <dbReference type="SAM" id="MobiDB-lite"/>
    </source>
</evidence>
<sequence>MVMWYLLVADRLRCFFSNPKDAELMRWWDSDKRKKNNRKLRHPADARKWKRFDELYYQEFGKNFLHRVIRAPLMTPPTPQQQQLLHFLHRVIQAYGNQQKGKVVAEIWHAANRMDKSKSKSKVKSKDDSNSSASRQRGFSLPRTDTEHNQEVGVDTLPDLPDCPKRFEYGRPFLPKWAITMVPSEMQRMHNWYLRGCRLGLHTIRKYLDFKVLASLMSCSIFETSTTCSALN</sequence>
<protein>
    <submittedName>
        <fullName evidence="2">Uncharacterized protein</fullName>
    </submittedName>
</protein>
<feature type="region of interest" description="Disordered" evidence="1">
    <location>
        <begin position="115"/>
        <end position="148"/>
    </location>
</feature>
<accession>A0A3L6RX89</accession>
<evidence type="ECO:0000313" key="2">
    <source>
        <dbReference type="EMBL" id="RLN11593.1"/>
    </source>
</evidence>
<reference evidence="3" key="1">
    <citation type="journal article" date="2019" name="Nat. Commun.">
        <title>The genome of broomcorn millet.</title>
        <authorList>
            <person name="Zou C."/>
            <person name="Miki D."/>
            <person name="Li D."/>
            <person name="Tang Q."/>
            <person name="Xiao L."/>
            <person name="Rajput S."/>
            <person name="Deng P."/>
            <person name="Jia W."/>
            <person name="Huang R."/>
            <person name="Zhang M."/>
            <person name="Sun Y."/>
            <person name="Hu J."/>
            <person name="Fu X."/>
            <person name="Schnable P.S."/>
            <person name="Li F."/>
            <person name="Zhang H."/>
            <person name="Feng B."/>
            <person name="Zhu X."/>
            <person name="Liu R."/>
            <person name="Schnable J.C."/>
            <person name="Zhu J.-K."/>
            <person name="Zhang H."/>
        </authorList>
    </citation>
    <scope>NUCLEOTIDE SEQUENCE [LARGE SCALE GENOMIC DNA]</scope>
</reference>
<dbReference type="AlphaFoldDB" id="A0A3L6RX89"/>
<name>A0A3L6RX89_PANMI</name>
<keyword evidence="3" id="KW-1185">Reference proteome</keyword>
<comment type="caution">
    <text evidence="2">The sequence shown here is derived from an EMBL/GenBank/DDBJ whole genome shotgun (WGS) entry which is preliminary data.</text>
</comment>
<dbReference type="Proteomes" id="UP000275267">
    <property type="component" value="Unassembled WGS sequence"/>
</dbReference>
<proteinExistence type="predicted"/>